<evidence type="ECO:0000313" key="5">
    <source>
        <dbReference type="EMBL" id="CAL8093636.1"/>
    </source>
</evidence>
<reference evidence="5 6" key="1">
    <citation type="submission" date="2024-08" db="EMBL/GenBank/DDBJ databases">
        <authorList>
            <person name="Cucini C."/>
            <person name="Frati F."/>
        </authorList>
    </citation>
    <scope>NUCLEOTIDE SEQUENCE [LARGE SCALE GENOMIC DNA]</scope>
</reference>
<organism evidence="5 6">
    <name type="scientific">Orchesella dallaii</name>
    <dbReference type="NCBI Taxonomy" id="48710"/>
    <lineage>
        <taxon>Eukaryota</taxon>
        <taxon>Metazoa</taxon>
        <taxon>Ecdysozoa</taxon>
        <taxon>Arthropoda</taxon>
        <taxon>Hexapoda</taxon>
        <taxon>Collembola</taxon>
        <taxon>Entomobryomorpha</taxon>
        <taxon>Entomobryoidea</taxon>
        <taxon>Orchesellidae</taxon>
        <taxon>Orchesellinae</taxon>
        <taxon>Orchesella</taxon>
    </lineage>
</organism>
<sequence>MIWPEHETLKSKRASDSKPYQSPKSPTAKVVDADDDFLVFDGHYFKPNEVPPPPTFMVPFSNWLGMPSPKQQGTRVGLRPIANVAERHPSPTSHPKDNETYKFSHKNETKDEVSSSDSRNIFVRPASVDDIHNEEVANLKEQQELFKDAPACFTSTDTPGKCIPFKKCFPVVYNIIDGDLRNPGLAKLLYQASGPCNATLELDFALRKVVDDKKYMDVKFYNQTICCPGFKHSPEFHLNAWANDIRETRLSPDTKQSSTNSIPKFSSSTSDTISSRTVPVISAKFPTVGIGSHESSVEIADNDDDNETDEDDSEEDDGIVITVEQDILKYNSTNQTTSERRGDRDKELETETPKPNVFHSIPAPNLSQPKCRNQQFEMPRGHWPWMASDIALIKLNTAIPFSKNIQPISLPDPVPLEHSRPTIGKAIVAGWSGADIGQVSYEARIEAETVVDILDKKECRELYRGFVLNGVALNTICTKPANNTCVADSGAPLVARMRNCWELHGIMSWGLGCSHFPEVYTDVTRYVSWIRKHIHNPSGCGYCMGLIVHNYVMYPNPCRQKSCPSSSNVRFCRGFVAISEKRSYDNDNGYMIKIQSEVWMWIGYP</sequence>
<feature type="region of interest" description="Disordered" evidence="3">
    <location>
        <begin position="1"/>
        <end position="29"/>
    </location>
</feature>
<accession>A0ABP1QAI2</accession>
<dbReference type="Pfam" id="PF00089">
    <property type="entry name" value="Trypsin"/>
    <property type="match status" value="1"/>
</dbReference>
<feature type="region of interest" description="Disordered" evidence="3">
    <location>
        <begin position="85"/>
        <end position="117"/>
    </location>
</feature>
<dbReference type="InterPro" id="IPR043504">
    <property type="entry name" value="Peptidase_S1_PA_chymotrypsin"/>
</dbReference>
<feature type="region of interest" description="Disordered" evidence="3">
    <location>
        <begin position="292"/>
        <end position="370"/>
    </location>
</feature>
<feature type="compositionally biased region" description="Basic and acidic residues" evidence="3">
    <location>
        <begin position="85"/>
        <end position="113"/>
    </location>
</feature>
<keyword evidence="1" id="KW-1015">Disulfide bond</keyword>
<dbReference type="PANTHER" id="PTHR24256">
    <property type="entry name" value="TRYPTASE-RELATED"/>
    <property type="match status" value="1"/>
</dbReference>
<feature type="region of interest" description="Disordered" evidence="3">
    <location>
        <begin position="249"/>
        <end position="273"/>
    </location>
</feature>
<dbReference type="InterPro" id="IPR009003">
    <property type="entry name" value="Peptidase_S1_PA"/>
</dbReference>
<keyword evidence="6" id="KW-1185">Reference proteome</keyword>
<feature type="compositionally biased region" description="Basic and acidic residues" evidence="3">
    <location>
        <begin position="1"/>
        <end position="16"/>
    </location>
</feature>
<evidence type="ECO:0000256" key="2">
    <source>
        <dbReference type="ARBA" id="ARBA00024195"/>
    </source>
</evidence>
<dbReference type="PROSITE" id="PS50240">
    <property type="entry name" value="TRYPSIN_DOM"/>
    <property type="match status" value="1"/>
</dbReference>
<evidence type="ECO:0000313" key="6">
    <source>
        <dbReference type="Proteomes" id="UP001642540"/>
    </source>
</evidence>
<feature type="compositionally biased region" description="Acidic residues" evidence="3">
    <location>
        <begin position="300"/>
        <end position="318"/>
    </location>
</feature>
<evidence type="ECO:0000256" key="1">
    <source>
        <dbReference type="ARBA" id="ARBA00023157"/>
    </source>
</evidence>
<dbReference type="InterPro" id="IPR001254">
    <property type="entry name" value="Trypsin_dom"/>
</dbReference>
<dbReference type="Proteomes" id="UP001642540">
    <property type="component" value="Unassembled WGS sequence"/>
</dbReference>
<dbReference type="Gene3D" id="2.40.10.10">
    <property type="entry name" value="Trypsin-like serine proteases"/>
    <property type="match status" value="1"/>
</dbReference>
<dbReference type="SMART" id="SM00020">
    <property type="entry name" value="Tryp_SPc"/>
    <property type="match status" value="1"/>
</dbReference>
<feature type="compositionally biased region" description="Basic and acidic residues" evidence="3">
    <location>
        <begin position="338"/>
        <end position="352"/>
    </location>
</feature>
<evidence type="ECO:0000256" key="3">
    <source>
        <dbReference type="SAM" id="MobiDB-lite"/>
    </source>
</evidence>
<dbReference type="SUPFAM" id="SSF50494">
    <property type="entry name" value="Trypsin-like serine proteases"/>
    <property type="match status" value="1"/>
</dbReference>
<feature type="compositionally biased region" description="Polar residues" evidence="3">
    <location>
        <begin position="253"/>
        <end position="265"/>
    </location>
</feature>
<feature type="domain" description="Peptidase S1" evidence="4">
    <location>
        <begin position="382"/>
        <end position="535"/>
    </location>
</feature>
<comment type="caution">
    <text evidence="5">The sequence shown here is derived from an EMBL/GenBank/DDBJ whole genome shotgun (WGS) entry which is preliminary data.</text>
</comment>
<dbReference type="EMBL" id="CAXLJM020000026">
    <property type="protein sequence ID" value="CAL8093636.1"/>
    <property type="molecule type" value="Genomic_DNA"/>
</dbReference>
<protein>
    <recommendedName>
        <fullName evidence="4">Peptidase S1 domain-containing protein</fullName>
    </recommendedName>
</protein>
<name>A0ABP1QAI2_9HEXA</name>
<evidence type="ECO:0000259" key="4">
    <source>
        <dbReference type="PROSITE" id="PS50240"/>
    </source>
</evidence>
<gene>
    <name evidence="5" type="ORF">ODALV1_LOCUS8550</name>
</gene>
<comment type="similarity">
    <text evidence="2">Belongs to the peptidase S1 family. CLIP subfamily.</text>
</comment>
<dbReference type="InterPro" id="IPR051487">
    <property type="entry name" value="Ser/Thr_Proteases_Immune/Dev"/>
</dbReference>
<proteinExistence type="inferred from homology"/>